<keyword evidence="3" id="KW-1185">Reference proteome</keyword>
<dbReference type="GO" id="GO:0005886">
    <property type="term" value="C:plasma membrane"/>
    <property type="evidence" value="ECO:0007669"/>
    <property type="project" value="UniProtKB-SubCell"/>
</dbReference>
<dbReference type="EMBL" id="FUHU01000003">
    <property type="protein sequence ID" value="SJM45981.1"/>
    <property type="molecule type" value="Genomic_DNA"/>
</dbReference>
<dbReference type="AlphaFoldDB" id="A0A1R4EQP6"/>
<comment type="similarity">
    <text evidence="1">Belongs to the UPF0161 family.</text>
</comment>
<sequence length="96" mass="10942">MRTVLLLPRNACVAVLLVYRKLISPIYGDVCRYYPSCSRYTLEAIQQWGVIRGVGLGAWRILRCNPWSAGGVDDIPERSHLYRITTRGFVAAEERN</sequence>
<gene>
    <name evidence="2" type="ORF">CZ674_00225</name>
</gene>
<dbReference type="Proteomes" id="UP000195787">
    <property type="component" value="Unassembled WGS sequence"/>
</dbReference>
<keyword evidence="1" id="KW-1003">Cell membrane</keyword>
<dbReference type="NCBIfam" id="TIGR00278">
    <property type="entry name" value="membrane protein insertion efficiency factor YidD"/>
    <property type="match status" value="1"/>
</dbReference>
<evidence type="ECO:0000313" key="3">
    <source>
        <dbReference type="Proteomes" id="UP000195787"/>
    </source>
</evidence>
<dbReference type="PANTHER" id="PTHR33383">
    <property type="entry name" value="MEMBRANE PROTEIN INSERTION EFFICIENCY FACTOR-RELATED"/>
    <property type="match status" value="1"/>
</dbReference>
<dbReference type="OrthoDB" id="9801753at2"/>
<dbReference type="Pfam" id="PF01809">
    <property type="entry name" value="YidD"/>
    <property type="match status" value="1"/>
</dbReference>
<evidence type="ECO:0000256" key="1">
    <source>
        <dbReference type="HAMAP-Rule" id="MF_00386"/>
    </source>
</evidence>
<organism evidence="2 3">
    <name type="scientific">Agrococcus casei LMG 22410</name>
    <dbReference type="NCBI Taxonomy" id="1255656"/>
    <lineage>
        <taxon>Bacteria</taxon>
        <taxon>Bacillati</taxon>
        <taxon>Actinomycetota</taxon>
        <taxon>Actinomycetes</taxon>
        <taxon>Micrococcales</taxon>
        <taxon>Microbacteriaceae</taxon>
        <taxon>Agrococcus</taxon>
    </lineage>
</organism>
<protein>
    <recommendedName>
        <fullName evidence="1">Putative membrane protein insertion efficiency factor</fullName>
    </recommendedName>
</protein>
<dbReference type="InterPro" id="IPR002696">
    <property type="entry name" value="Membr_insert_effic_factor_YidD"/>
</dbReference>
<comment type="function">
    <text evidence="1">Could be involved in insertion of integral membrane proteins into the membrane.</text>
</comment>
<name>A0A1R4EQP6_9MICO</name>
<comment type="subcellular location">
    <subcellularLocation>
        <location evidence="1">Cell membrane</location>
        <topology evidence="1">Peripheral membrane protein</topology>
        <orientation evidence="1">Cytoplasmic side</orientation>
    </subcellularLocation>
</comment>
<proteinExistence type="inferred from homology"/>
<reference evidence="2 3" key="1">
    <citation type="submission" date="2017-02" db="EMBL/GenBank/DDBJ databases">
        <authorList>
            <person name="Peterson S.W."/>
        </authorList>
    </citation>
    <scope>NUCLEOTIDE SEQUENCE [LARGE SCALE GENOMIC DNA]</scope>
    <source>
        <strain evidence="2 3">LMG 22410</strain>
    </source>
</reference>
<dbReference type="PANTHER" id="PTHR33383:SF1">
    <property type="entry name" value="MEMBRANE PROTEIN INSERTION EFFICIENCY FACTOR-RELATED"/>
    <property type="match status" value="1"/>
</dbReference>
<dbReference type="HAMAP" id="MF_00386">
    <property type="entry name" value="UPF0161_YidD"/>
    <property type="match status" value="1"/>
</dbReference>
<accession>A0A1R4EQP6</accession>
<evidence type="ECO:0000313" key="2">
    <source>
        <dbReference type="EMBL" id="SJM45981.1"/>
    </source>
</evidence>
<keyword evidence="1" id="KW-0472">Membrane</keyword>
<dbReference type="SMART" id="SM01234">
    <property type="entry name" value="Haemolytic"/>
    <property type="match status" value="1"/>
</dbReference>